<protein>
    <submittedName>
        <fullName evidence="2">Uncharacterized protein</fullName>
    </submittedName>
</protein>
<feature type="transmembrane region" description="Helical" evidence="1">
    <location>
        <begin position="58"/>
        <end position="84"/>
    </location>
</feature>
<keyword evidence="1" id="KW-1133">Transmembrane helix</keyword>
<accession>A0A318YCQ3</accession>
<keyword evidence="1" id="KW-0472">Membrane</keyword>
<organism evidence="2 3">
    <name type="scientific">Aspergillus neoniger (strain CBS 115656)</name>
    <dbReference type="NCBI Taxonomy" id="1448310"/>
    <lineage>
        <taxon>Eukaryota</taxon>
        <taxon>Fungi</taxon>
        <taxon>Dikarya</taxon>
        <taxon>Ascomycota</taxon>
        <taxon>Pezizomycotina</taxon>
        <taxon>Eurotiomycetes</taxon>
        <taxon>Eurotiomycetidae</taxon>
        <taxon>Eurotiales</taxon>
        <taxon>Aspergillaceae</taxon>
        <taxon>Aspergillus</taxon>
        <taxon>Aspergillus subgen. Circumdati</taxon>
    </lineage>
</organism>
<dbReference type="Proteomes" id="UP000247647">
    <property type="component" value="Unassembled WGS sequence"/>
</dbReference>
<reference evidence="2" key="1">
    <citation type="submission" date="2016-12" db="EMBL/GenBank/DDBJ databases">
        <title>The genomes of Aspergillus section Nigri reveals drivers in fungal speciation.</title>
        <authorList>
            <consortium name="DOE Joint Genome Institute"/>
            <person name="Vesth T.C."/>
            <person name="Nybo J."/>
            <person name="Theobald S."/>
            <person name="Brandl J."/>
            <person name="Frisvad J.C."/>
            <person name="Nielsen K.F."/>
            <person name="Lyhne E.K."/>
            <person name="Kogle M.E."/>
            <person name="Kuo A."/>
            <person name="Riley R."/>
            <person name="Clum A."/>
            <person name="Nolan M."/>
            <person name="Lipzen A."/>
            <person name="Salamov A."/>
            <person name="Henrissat B."/>
            <person name="Wiebenga A."/>
            <person name="De Vries R.P."/>
            <person name="Grigoriev I.V."/>
            <person name="Mortensen U.H."/>
            <person name="Andersen M.R."/>
            <person name="Baker S.E."/>
        </authorList>
    </citation>
    <scope>NUCLEOTIDE SEQUENCE [LARGE SCALE GENOMIC DNA]</scope>
    <source>
        <strain evidence="2">CBS 115656</strain>
    </source>
</reference>
<dbReference type="RefSeq" id="XP_025477634.1">
    <property type="nucleotide sequence ID" value="XM_025617891.1"/>
</dbReference>
<keyword evidence="3" id="KW-1185">Reference proteome</keyword>
<evidence type="ECO:0000313" key="3">
    <source>
        <dbReference type="Proteomes" id="UP000247647"/>
    </source>
</evidence>
<sequence>MRDDEMTLNRENLQIVSAESNIKPIINTWMATKDDNKTGFGCLCVPMAREMTHQHSHLTFYLSPSIYLFVTLYMGQFASFNVFISLSDVSNVLLFSHLL</sequence>
<evidence type="ECO:0000256" key="1">
    <source>
        <dbReference type="SAM" id="Phobius"/>
    </source>
</evidence>
<dbReference type="GeneID" id="37120347"/>
<keyword evidence="1" id="KW-0812">Transmembrane</keyword>
<proteinExistence type="predicted"/>
<evidence type="ECO:0000313" key="2">
    <source>
        <dbReference type="EMBL" id="PYH32156.1"/>
    </source>
</evidence>
<dbReference type="EMBL" id="KZ821469">
    <property type="protein sequence ID" value="PYH32156.1"/>
    <property type="molecule type" value="Genomic_DNA"/>
</dbReference>
<gene>
    <name evidence="2" type="ORF">BO87DRAFT_113273</name>
</gene>
<dbReference type="AlphaFoldDB" id="A0A318YCQ3"/>
<name>A0A318YCQ3_ASPNB</name>